<comment type="caution">
    <text evidence="7">The sequence shown here is derived from an EMBL/GenBank/DDBJ whole genome shotgun (WGS) entry which is preliminary data.</text>
</comment>
<dbReference type="PANTHER" id="PTHR15239:SF6">
    <property type="entry name" value="RIBOSOME QUALITY CONTROL COMPLEX SUBUNIT NEMF"/>
    <property type="match status" value="1"/>
</dbReference>
<reference evidence="7" key="3">
    <citation type="submission" date="2020-02" db="EMBL/GenBank/DDBJ databases">
        <authorList>
            <person name="Sarangi A.N."/>
            <person name="Ghosh S."/>
            <person name="Mukherjee M."/>
            <person name="Tripathy S."/>
        </authorList>
    </citation>
    <scope>NUCLEOTIDE SEQUENCE</scope>
    <source>
        <strain evidence="7">BDU141951</strain>
    </source>
</reference>
<keyword evidence="1 5" id="KW-0820">tRNA-binding</keyword>
<reference evidence="7" key="1">
    <citation type="submission" date="2014-11" db="EMBL/GenBank/DDBJ databases">
        <authorList>
            <person name="Malar M.C."/>
            <person name="Sen D."/>
            <person name="Tripathy S."/>
        </authorList>
    </citation>
    <scope>NUCLEOTIDE SEQUENCE</scope>
    <source>
        <strain evidence="7">BDU141951</strain>
    </source>
</reference>
<evidence type="ECO:0000259" key="6">
    <source>
        <dbReference type="Pfam" id="PF05670"/>
    </source>
</evidence>
<feature type="domain" description="NFACT RNA-binding" evidence="6">
    <location>
        <begin position="457"/>
        <end position="548"/>
    </location>
</feature>
<dbReference type="GO" id="GO:0019843">
    <property type="term" value="F:rRNA binding"/>
    <property type="evidence" value="ECO:0007669"/>
    <property type="project" value="UniProtKB-UniRule"/>
</dbReference>
<protein>
    <recommendedName>
        <fullName evidence="5">Rqc2 homolog RqcH</fullName>
        <shortName evidence="5">RqcH</shortName>
    </recommendedName>
</protein>
<dbReference type="PANTHER" id="PTHR15239">
    <property type="entry name" value="NUCLEAR EXPORT MEDIATOR FACTOR NEMF"/>
    <property type="match status" value="1"/>
</dbReference>
<dbReference type="InterPro" id="IPR051608">
    <property type="entry name" value="RQC_Subunit_NEMF"/>
</dbReference>
<name>A0A0C1UMB6_9CYAN</name>
<evidence type="ECO:0000256" key="2">
    <source>
        <dbReference type="ARBA" id="ARBA00022730"/>
    </source>
</evidence>
<dbReference type="Pfam" id="PF05670">
    <property type="entry name" value="NFACT-R_1"/>
    <property type="match status" value="1"/>
</dbReference>
<comment type="function">
    <text evidence="5">Key component of the ribosome quality control system (RQC), a ribosome-associated complex that mediates the extraction of incompletely synthesized nascent chains from stalled ribosomes and their subsequent degradation. RqcH recruits Ala-charged tRNA, and with RqcP directs the elongation of stalled nascent chains on 50S ribosomal subunits, leading to non-templated C-terminal alanine extensions (Ala tail). The Ala tail promotes nascent chain degradation. May add between 1 and at least 8 Ala residues. Binds to stalled 50S ribosomal subunits.</text>
</comment>
<dbReference type="EMBL" id="JTHE02000003">
    <property type="protein sequence ID" value="NEV66335.1"/>
    <property type="molecule type" value="Genomic_DNA"/>
</dbReference>
<comment type="similarity">
    <text evidence="5">Belongs to the NEMF family.</text>
</comment>
<keyword evidence="3 5" id="KW-0694">RNA-binding</keyword>
<proteinExistence type="inferred from homology"/>
<keyword evidence="5" id="KW-0175">Coiled coil</keyword>
<reference evidence="7" key="2">
    <citation type="journal article" date="2015" name="Genome Announc.">
        <title>Draft Genome Sequence of Filamentous Marine Cyanobacterium Lyngbya confervoides Strain BDU141951.</title>
        <authorList>
            <person name="Chandrababunaidu M.M."/>
            <person name="Sen D."/>
            <person name="Tripathy S."/>
        </authorList>
    </citation>
    <scope>NUCLEOTIDE SEQUENCE</scope>
    <source>
        <strain evidence="7">BDU141951</strain>
    </source>
</reference>
<keyword evidence="4 5" id="KW-0648">Protein biosynthesis</keyword>
<comment type="subunit">
    <text evidence="5">Associates with stalled 50S ribosomal subunits. Binds to RqcP.</text>
</comment>
<dbReference type="GO" id="GO:0000049">
    <property type="term" value="F:tRNA binding"/>
    <property type="evidence" value="ECO:0007669"/>
    <property type="project" value="UniProtKB-UniRule"/>
</dbReference>
<dbReference type="GO" id="GO:0043023">
    <property type="term" value="F:ribosomal large subunit binding"/>
    <property type="evidence" value="ECO:0007669"/>
    <property type="project" value="UniProtKB-UniRule"/>
</dbReference>
<dbReference type="AlphaFoldDB" id="A0A0C1UMB6"/>
<feature type="coiled-coil region" evidence="5">
    <location>
        <begin position="285"/>
        <end position="312"/>
    </location>
</feature>
<evidence type="ECO:0000256" key="4">
    <source>
        <dbReference type="ARBA" id="ARBA00022917"/>
    </source>
</evidence>
<dbReference type="Pfam" id="PF05833">
    <property type="entry name" value="NFACT_N"/>
    <property type="match status" value="1"/>
</dbReference>
<gene>
    <name evidence="5" type="primary">rqcH</name>
    <name evidence="7" type="ORF">QQ91_004305</name>
</gene>
<dbReference type="HAMAP" id="MF_00844_B">
    <property type="entry name" value="RqcH_B"/>
    <property type="match status" value="1"/>
</dbReference>
<dbReference type="InterPro" id="IPR008532">
    <property type="entry name" value="NFACT_RNA-bd"/>
</dbReference>
<organism evidence="7">
    <name type="scientific">Lyngbya confervoides BDU141951</name>
    <dbReference type="NCBI Taxonomy" id="1574623"/>
    <lineage>
        <taxon>Bacteria</taxon>
        <taxon>Bacillati</taxon>
        <taxon>Cyanobacteriota</taxon>
        <taxon>Cyanophyceae</taxon>
        <taxon>Oscillatoriophycideae</taxon>
        <taxon>Oscillatoriales</taxon>
        <taxon>Microcoleaceae</taxon>
        <taxon>Lyngbya</taxon>
    </lineage>
</organism>
<evidence type="ECO:0000313" key="7">
    <source>
        <dbReference type="EMBL" id="NEV66335.1"/>
    </source>
</evidence>
<sequence length="589" mass="66744">MQPVDFTTLMAACAELRQSWLPARCEQVIQRDATTLAIALRTLNQRGWLTLSWHPQAARLHIDSPPPRVPDTFTFSQQLKHQLGGYALVSITPVAPWERALDLAFAQRPGDPIEWHLYVEIMGKYSNVILVNARNQIVTAAHQVSEQQSSVRPIATGAPYSPPPPIPGPFPKLSEPQERWQERVGLLPTTLKKALFKAYSGLSSALVRDLTAQADLSPEQPVETLTPTEWERLFVQWQGWLQRLESGQFSPYLFESGYSVLAPIGQPKADVQTLLRDYYQEALNRQEFDRLKNQLTQRLKTLLKKLHQKETTFAERLDKADQADDYRQQADLLMAYNYQWQPGMQSMALADFETGETVTIALDPEKNAIQNAQAIYKQHQKLKRSRQAITPLLQAVRAEIAYLDQVDAAVQRLEQYEAEPDLIALQEIRDELIQQTYLEDPTYRPGTAASKDALNVRKFQTPGNLEVWVGRNNRQNDLLISKAATDYDLWFHTQEIPGSHVLLRLDAGQVPTDEDLQFTADVAAYYSRAQQADQVPVVFTQPRYVFKPKGALPGMVTYTHETVLWGQPTKLEPQLLENSASSEPVLTAP</sequence>
<accession>A0A0C1UMB6</accession>
<evidence type="ECO:0000256" key="1">
    <source>
        <dbReference type="ARBA" id="ARBA00022555"/>
    </source>
</evidence>
<dbReference type="InterPro" id="IPR043682">
    <property type="entry name" value="RqcH_bacterial"/>
</dbReference>
<dbReference type="GO" id="GO:1990112">
    <property type="term" value="C:RQC complex"/>
    <property type="evidence" value="ECO:0007669"/>
    <property type="project" value="TreeGrafter"/>
</dbReference>
<dbReference type="GO" id="GO:0072344">
    <property type="term" value="P:rescue of stalled ribosome"/>
    <property type="evidence" value="ECO:0007669"/>
    <property type="project" value="UniProtKB-UniRule"/>
</dbReference>
<keyword evidence="2 5" id="KW-0699">rRNA-binding</keyword>
<evidence type="ECO:0000256" key="3">
    <source>
        <dbReference type="ARBA" id="ARBA00022884"/>
    </source>
</evidence>
<dbReference type="Gene3D" id="2.30.310.10">
    <property type="entry name" value="ibrinogen binding protein from staphylococcus aureus domain"/>
    <property type="match status" value="1"/>
</dbReference>
<evidence type="ECO:0000256" key="5">
    <source>
        <dbReference type="HAMAP-Rule" id="MF_00844"/>
    </source>
</evidence>